<protein>
    <submittedName>
        <fullName evidence="2">Uncharacterized protein</fullName>
    </submittedName>
</protein>
<proteinExistence type="predicted"/>
<evidence type="ECO:0000313" key="2">
    <source>
        <dbReference type="WBParaSite" id="L893_g18308.t1"/>
    </source>
</evidence>
<keyword evidence="1" id="KW-1185">Reference proteome</keyword>
<accession>A0A1I7YP87</accession>
<reference evidence="2" key="1">
    <citation type="submission" date="2016-11" db="UniProtKB">
        <authorList>
            <consortium name="WormBaseParasite"/>
        </authorList>
    </citation>
    <scope>IDENTIFICATION</scope>
</reference>
<dbReference type="Proteomes" id="UP000095287">
    <property type="component" value="Unplaced"/>
</dbReference>
<dbReference type="WBParaSite" id="L893_g18308.t1">
    <property type="protein sequence ID" value="L893_g18308.t1"/>
    <property type="gene ID" value="L893_g18308"/>
</dbReference>
<evidence type="ECO:0000313" key="1">
    <source>
        <dbReference type="Proteomes" id="UP000095287"/>
    </source>
</evidence>
<organism evidence="1 2">
    <name type="scientific">Steinernema glaseri</name>
    <dbReference type="NCBI Taxonomy" id="37863"/>
    <lineage>
        <taxon>Eukaryota</taxon>
        <taxon>Metazoa</taxon>
        <taxon>Ecdysozoa</taxon>
        <taxon>Nematoda</taxon>
        <taxon>Chromadorea</taxon>
        <taxon>Rhabditida</taxon>
        <taxon>Tylenchina</taxon>
        <taxon>Panagrolaimomorpha</taxon>
        <taxon>Strongyloidoidea</taxon>
        <taxon>Steinernematidae</taxon>
        <taxon>Steinernema</taxon>
    </lineage>
</organism>
<name>A0A1I7YP87_9BILA</name>
<sequence length="147" mass="16505">MPKGSDAATVLAPGYDKQLLDFKKVGQHSVSVYGANLTANSTRAHRQWLAEHQETLKSALALQMREYPKRCPPAAKLAKELSTNYTTIPYVHVVTTPTVNDLLHYGDDRSGGYFTFTHDYIRHKIKFLFLEFNPVPATCIVHVVIGF</sequence>
<dbReference type="AlphaFoldDB" id="A0A1I7YP87"/>